<dbReference type="EMBL" id="QPJY01000007">
    <property type="protein sequence ID" value="RCX28314.1"/>
    <property type="molecule type" value="Genomic_DNA"/>
</dbReference>
<name>A0A369C950_9GAMM</name>
<dbReference type="GO" id="GO:1990063">
    <property type="term" value="C:Bam protein complex"/>
    <property type="evidence" value="ECO:0007669"/>
    <property type="project" value="TreeGrafter"/>
</dbReference>
<evidence type="ECO:0000313" key="7">
    <source>
        <dbReference type="EMBL" id="RCX28314.1"/>
    </source>
</evidence>
<feature type="domain" description="Outer membrane protein assembly factor BamE" evidence="6">
    <location>
        <begin position="40"/>
        <end position="110"/>
    </location>
</feature>
<keyword evidence="3 4" id="KW-0998">Cell outer membrane</keyword>
<dbReference type="Pfam" id="PF04355">
    <property type="entry name" value="BamE"/>
    <property type="match status" value="1"/>
</dbReference>
<dbReference type="GO" id="GO:0051205">
    <property type="term" value="P:protein insertion into membrane"/>
    <property type="evidence" value="ECO:0007669"/>
    <property type="project" value="UniProtKB-UniRule"/>
</dbReference>
<comment type="subunit">
    <text evidence="4">Part of the Bam complex.</text>
</comment>
<dbReference type="InterPro" id="IPR007450">
    <property type="entry name" value="BamE_dom"/>
</dbReference>
<keyword evidence="4" id="KW-0564">Palmitate</keyword>
<protein>
    <recommendedName>
        <fullName evidence="4">Outer membrane protein assembly factor BamE</fullName>
    </recommendedName>
</protein>
<comment type="subcellular location">
    <subcellularLocation>
        <location evidence="4">Cell outer membrane</location>
        <topology evidence="4">Lipid-anchor</topology>
    </subcellularLocation>
</comment>
<evidence type="ECO:0000313" key="8">
    <source>
        <dbReference type="Proteomes" id="UP000252707"/>
    </source>
</evidence>
<dbReference type="AlphaFoldDB" id="A0A369C950"/>
<dbReference type="PROSITE" id="PS51257">
    <property type="entry name" value="PROKAR_LIPOPROTEIN"/>
    <property type="match status" value="1"/>
</dbReference>
<evidence type="ECO:0000259" key="6">
    <source>
        <dbReference type="Pfam" id="PF04355"/>
    </source>
</evidence>
<proteinExistence type="inferred from homology"/>
<feature type="chain" id="PRO_5017094482" description="Outer membrane protein assembly factor BamE" evidence="5">
    <location>
        <begin position="28"/>
        <end position="157"/>
    </location>
</feature>
<dbReference type="PANTHER" id="PTHR37482">
    <property type="entry name" value="OUTER MEMBRANE PROTEIN ASSEMBLY FACTOR BAME"/>
    <property type="match status" value="1"/>
</dbReference>
<keyword evidence="2 4" id="KW-0472">Membrane</keyword>
<keyword evidence="8" id="KW-1185">Reference proteome</keyword>
<dbReference type="PANTHER" id="PTHR37482:SF1">
    <property type="entry name" value="OUTER MEMBRANE PROTEIN ASSEMBLY FACTOR BAME"/>
    <property type="match status" value="1"/>
</dbReference>
<keyword evidence="4" id="KW-0449">Lipoprotein</keyword>
<dbReference type="GO" id="GO:0043165">
    <property type="term" value="P:Gram-negative-bacterium-type cell outer membrane assembly"/>
    <property type="evidence" value="ECO:0007669"/>
    <property type="project" value="UniProtKB-UniRule"/>
</dbReference>
<dbReference type="GO" id="GO:0030674">
    <property type="term" value="F:protein-macromolecule adaptor activity"/>
    <property type="evidence" value="ECO:0007669"/>
    <property type="project" value="TreeGrafter"/>
</dbReference>
<evidence type="ECO:0000256" key="1">
    <source>
        <dbReference type="ARBA" id="ARBA00022729"/>
    </source>
</evidence>
<organism evidence="7 8">
    <name type="scientific">Thioalbus denitrificans</name>
    <dbReference type="NCBI Taxonomy" id="547122"/>
    <lineage>
        <taxon>Bacteria</taxon>
        <taxon>Pseudomonadati</taxon>
        <taxon>Pseudomonadota</taxon>
        <taxon>Gammaproteobacteria</taxon>
        <taxon>Chromatiales</taxon>
        <taxon>Ectothiorhodospiraceae</taxon>
        <taxon>Thioalbus</taxon>
    </lineage>
</organism>
<gene>
    <name evidence="4" type="primary">bamE</name>
    <name evidence="7" type="ORF">DFQ59_10758</name>
</gene>
<dbReference type="Proteomes" id="UP000252707">
    <property type="component" value="Unassembled WGS sequence"/>
</dbReference>
<comment type="caution">
    <text evidence="7">The sequence shown here is derived from an EMBL/GenBank/DDBJ whole genome shotgun (WGS) entry which is preliminary data.</text>
</comment>
<accession>A0A369C950</accession>
<comment type="function">
    <text evidence="4">Part of the outer membrane protein assembly complex, which is involved in assembly and insertion of beta-barrel proteins into the outer membrane.</text>
</comment>
<sequence>MQKDRVTVSLALAFALALLLGGCSTDAKIPGVYRIDVQQGNVVTQEDVNKLEPGMTKRQVRFLLGTPLIVDVFHQDRWDYYYSMRPGSLGGKKERQHVVLFFENDRLVRLEGDLRPGVPVAADAEGGGSEPVSVELKEKEEKGFFGRMLEKIGVGDD</sequence>
<keyword evidence="1 4" id="KW-0732">Signal</keyword>
<dbReference type="RefSeq" id="WP_114280255.1">
    <property type="nucleotide sequence ID" value="NZ_QPJY01000007.1"/>
</dbReference>
<evidence type="ECO:0000256" key="2">
    <source>
        <dbReference type="ARBA" id="ARBA00023136"/>
    </source>
</evidence>
<evidence type="ECO:0000256" key="4">
    <source>
        <dbReference type="HAMAP-Rule" id="MF_00925"/>
    </source>
</evidence>
<dbReference type="OrthoDB" id="9808250at2"/>
<dbReference type="InterPro" id="IPR026592">
    <property type="entry name" value="BamE"/>
</dbReference>
<evidence type="ECO:0000256" key="3">
    <source>
        <dbReference type="ARBA" id="ARBA00023237"/>
    </source>
</evidence>
<feature type="signal peptide" evidence="5">
    <location>
        <begin position="1"/>
        <end position="27"/>
    </location>
</feature>
<dbReference type="InterPro" id="IPR037873">
    <property type="entry name" value="BamE-like"/>
</dbReference>
<evidence type="ECO:0000256" key="5">
    <source>
        <dbReference type="SAM" id="SignalP"/>
    </source>
</evidence>
<dbReference type="HAMAP" id="MF_00925">
    <property type="entry name" value="OM_assembly_BamE"/>
    <property type="match status" value="1"/>
</dbReference>
<dbReference type="Gene3D" id="3.30.1450.10">
    <property type="match status" value="1"/>
</dbReference>
<comment type="similarity">
    <text evidence="4">Belongs to the BamE family.</text>
</comment>
<reference evidence="7 8" key="1">
    <citation type="submission" date="2018-07" db="EMBL/GenBank/DDBJ databases">
        <title>Genomic Encyclopedia of Type Strains, Phase IV (KMG-IV): sequencing the most valuable type-strain genomes for metagenomic binning, comparative biology and taxonomic classification.</title>
        <authorList>
            <person name="Goeker M."/>
        </authorList>
    </citation>
    <scope>NUCLEOTIDE SEQUENCE [LARGE SCALE GENOMIC DNA]</scope>
    <source>
        <strain evidence="7 8">DSM 26407</strain>
    </source>
</reference>